<reference evidence="1 2" key="1">
    <citation type="submission" date="2017-06" db="EMBL/GenBank/DDBJ databases">
        <authorList>
            <person name="Kim H.J."/>
            <person name="Triplett B.A."/>
        </authorList>
    </citation>
    <scope>NUCLEOTIDE SEQUENCE [LARGE SCALE GENOMIC DNA]</scope>
    <source>
        <strain evidence="1 2">DSM 19307</strain>
    </source>
</reference>
<dbReference type="AlphaFoldDB" id="A0A239FU29"/>
<evidence type="ECO:0000313" key="2">
    <source>
        <dbReference type="Proteomes" id="UP000198393"/>
    </source>
</evidence>
<dbReference type="RefSeq" id="WP_089355578.1">
    <property type="nucleotide sequence ID" value="NZ_FZPD01000001.1"/>
</dbReference>
<organism evidence="1 2">
    <name type="scientific">Ekhidna lutea</name>
    <dbReference type="NCBI Taxonomy" id="447679"/>
    <lineage>
        <taxon>Bacteria</taxon>
        <taxon>Pseudomonadati</taxon>
        <taxon>Bacteroidota</taxon>
        <taxon>Cytophagia</taxon>
        <taxon>Cytophagales</taxon>
        <taxon>Reichenbachiellaceae</taxon>
        <taxon>Ekhidna</taxon>
    </lineage>
</organism>
<dbReference type="PROSITE" id="PS51257">
    <property type="entry name" value="PROKAR_LIPOPROTEIN"/>
    <property type="match status" value="1"/>
</dbReference>
<protein>
    <submittedName>
        <fullName evidence="1">Uncharacterized protein</fullName>
    </submittedName>
</protein>
<gene>
    <name evidence="1" type="ORF">SAMN05421640_0837</name>
</gene>
<keyword evidence="2" id="KW-1185">Reference proteome</keyword>
<name>A0A239FU29_EKHLU</name>
<proteinExistence type="predicted"/>
<dbReference type="OrthoDB" id="918297at2"/>
<sequence>MCANHKYYQIARLKSHLKIIIISILFPLFVSCTDDEPALSDSFFKIYDDSNLDVSYNPIDVVETVDGFIILTGTELNNTDFMGVQLLKIDDEGNFEFDLVLDDYVVPVGEMYLNEADSNSYFFAMNPTTLEAILLGINPQLEIEVEVSISGINYPLSSNVTSGGNLLLQSYDPLSLETEISEIGLDGSFIGGNSYSIGPGDDVEEDIINHYLNATERPLPFFCGELSPGNYFFNGFYNYSFSLVFTDFSDAPTGVVQGQSTNAGLRAVMPLNGSDFAVAGYQFDANYQLASTTLTTGGISSSADLYPGNMAEIKPYTPTKIINYNSGSDYSLFVSETKGRQILLNFYASDGSVAGTHRIGYLNPFTFSSVKEGADNSLLIVGTTFVAGRFERISLIKIASSEISSYIN</sequence>
<dbReference type="EMBL" id="FZPD01000001">
    <property type="protein sequence ID" value="SNS60507.1"/>
    <property type="molecule type" value="Genomic_DNA"/>
</dbReference>
<accession>A0A239FU29</accession>
<evidence type="ECO:0000313" key="1">
    <source>
        <dbReference type="EMBL" id="SNS60507.1"/>
    </source>
</evidence>
<dbReference type="Proteomes" id="UP000198393">
    <property type="component" value="Unassembled WGS sequence"/>
</dbReference>